<name>A0A4Z1FI35_9HELO</name>
<evidence type="ECO:0008006" key="4">
    <source>
        <dbReference type="Google" id="ProtNLM"/>
    </source>
</evidence>
<protein>
    <recommendedName>
        <fullName evidence="4">Hydrophobin</fullName>
    </recommendedName>
</protein>
<reference evidence="2 3" key="1">
    <citation type="submission" date="2017-12" db="EMBL/GenBank/DDBJ databases">
        <title>Comparative genomics of Botrytis spp.</title>
        <authorList>
            <person name="Valero-Jimenez C.A."/>
            <person name="Tapia P."/>
            <person name="Veloso J."/>
            <person name="Silva-Moreno E."/>
            <person name="Staats M."/>
            <person name="Valdes J.H."/>
            <person name="Van Kan J.A.L."/>
        </authorList>
    </citation>
    <scope>NUCLEOTIDE SEQUENCE [LARGE SCALE GENOMIC DNA]</scope>
    <source>
        <strain evidence="2 3">Bp0003</strain>
    </source>
</reference>
<evidence type="ECO:0000313" key="2">
    <source>
        <dbReference type="EMBL" id="TGO22273.1"/>
    </source>
</evidence>
<accession>A0A4Z1FI35</accession>
<gene>
    <name evidence="2" type="ORF">BPAE_0175g00170</name>
</gene>
<feature type="signal peptide" evidence="1">
    <location>
        <begin position="1"/>
        <end position="18"/>
    </location>
</feature>
<feature type="chain" id="PRO_5021334247" description="Hydrophobin" evidence="1">
    <location>
        <begin position="19"/>
        <end position="272"/>
    </location>
</feature>
<keyword evidence="3" id="KW-1185">Reference proteome</keyword>
<proteinExistence type="predicted"/>
<evidence type="ECO:0000256" key="1">
    <source>
        <dbReference type="SAM" id="SignalP"/>
    </source>
</evidence>
<comment type="caution">
    <text evidence="2">The sequence shown here is derived from an EMBL/GenBank/DDBJ whole genome shotgun (WGS) entry which is preliminary data.</text>
</comment>
<keyword evidence="1" id="KW-0732">Signal</keyword>
<dbReference type="EMBL" id="PQXI01000175">
    <property type="protein sequence ID" value="TGO22273.1"/>
    <property type="molecule type" value="Genomic_DNA"/>
</dbReference>
<evidence type="ECO:0000313" key="3">
    <source>
        <dbReference type="Proteomes" id="UP000297910"/>
    </source>
</evidence>
<dbReference type="Proteomes" id="UP000297910">
    <property type="component" value="Unassembled WGS sequence"/>
</dbReference>
<organism evidence="2 3">
    <name type="scientific">Botrytis paeoniae</name>
    <dbReference type="NCBI Taxonomy" id="278948"/>
    <lineage>
        <taxon>Eukaryota</taxon>
        <taxon>Fungi</taxon>
        <taxon>Dikarya</taxon>
        <taxon>Ascomycota</taxon>
        <taxon>Pezizomycotina</taxon>
        <taxon>Leotiomycetes</taxon>
        <taxon>Helotiales</taxon>
        <taxon>Sclerotiniaceae</taxon>
        <taxon>Botrytis</taxon>
    </lineage>
</organism>
<sequence>MKTASLLIFLAFARGILGAICTQDQCADAVTSIGEINVGLQSRSLDCAKFIATTVTPNASIALITTSANMEDYPYVPSQTTADHGTIPTYASYCTDAAAYSSACDCAGVTPSAVVAPTPTTYLYDKLPLCVNPATCAQGYSNAACGGGAGICIPGGGNDNSGFCVAAGIGNTDYPILQTCGIACENNSDCTTGICLRDVCCGSTCYNPSVQFVTTWPPTPNKLAKKDFRNFKDLFSKFNGAKVKLLGSSKNKILGTYLPENPQPTNFFKGGF</sequence>
<dbReference type="AlphaFoldDB" id="A0A4Z1FI35"/>